<keyword evidence="5 6" id="KW-0539">Nucleus</keyword>
<evidence type="ECO:0000313" key="10">
    <source>
        <dbReference type="Proteomes" id="UP000318582"/>
    </source>
</evidence>
<protein>
    <recommendedName>
        <fullName evidence="3 6">DNA replication complex GINS protein PSF1</fullName>
    </recommendedName>
</protein>
<dbReference type="InterPro" id="IPR021151">
    <property type="entry name" value="GINS_A"/>
</dbReference>
<evidence type="ECO:0000256" key="3">
    <source>
        <dbReference type="ARBA" id="ARBA00015143"/>
    </source>
</evidence>
<evidence type="ECO:0000313" key="9">
    <source>
        <dbReference type="EMBL" id="TPX62996.1"/>
    </source>
</evidence>
<evidence type="ECO:0000256" key="2">
    <source>
        <dbReference type="ARBA" id="ARBA00006677"/>
    </source>
</evidence>
<dbReference type="GO" id="GO:1902983">
    <property type="term" value="P:DNA strand elongation involved in mitotic DNA replication"/>
    <property type="evidence" value="ECO:0007669"/>
    <property type="project" value="TreeGrafter"/>
</dbReference>
<dbReference type="AlphaFoldDB" id="A0A507EI59"/>
<dbReference type="GO" id="GO:0000811">
    <property type="term" value="C:GINS complex"/>
    <property type="evidence" value="ECO:0007669"/>
    <property type="project" value="UniProtKB-UniRule"/>
</dbReference>
<dbReference type="Pfam" id="PF05916">
    <property type="entry name" value="Sld5"/>
    <property type="match status" value="1"/>
</dbReference>
<comment type="subcellular location">
    <subcellularLocation>
        <location evidence="1 6">Nucleus</location>
    </subcellularLocation>
</comment>
<name>A0A507EI59_9FUNG</name>
<dbReference type="Pfam" id="PF24997">
    <property type="entry name" value="PSF1_C"/>
    <property type="match status" value="1"/>
</dbReference>
<dbReference type="OrthoDB" id="10252587at2759"/>
<feature type="domain" description="GINS subunit" evidence="7">
    <location>
        <begin position="83"/>
        <end position="146"/>
    </location>
</feature>
<feature type="domain" description="DNA replication complex GINS protein PSF1 C-terminal" evidence="8">
    <location>
        <begin position="162"/>
        <end position="210"/>
    </location>
</feature>
<dbReference type="EMBL" id="QEAQ01000001">
    <property type="protein sequence ID" value="TPX62996.1"/>
    <property type="molecule type" value="Genomic_DNA"/>
</dbReference>
<evidence type="ECO:0000256" key="4">
    <source>
        <dbReference type="ARBA" id="ARBA00022705"/>
    </source>
</evidence>
<reference evidence="9 10" key="1">
    <citation type="journal article" date="2019" name="Sci. Rep.">
        <title>Comparative genomics of chytrid fungi reveal insights into the obligate biotrophic and pathogenic lifestyle of Synchytrium endobioticum.</title>
        <authorList>
            <person name="van de Vossenberg B.T.L.H."/>
            <person name="Warris S."/>
            <person name="Nguyen H.D.T."/>
            <person name="van Gent-Pelzer M.P.E."/>
            <person name="Joly D.L."/>
            <person name="van de Geest H.C."/>
            <person name="Bonants P.J.M."/>
            <person name="Smith D.S."/>
            <person name="Levesque C.A."/>
            <person name="van der Lee T.A.J."/>
        </authorList>
    </citation>
    <scope>NUCLEOTIDE SEQUENCE [LARGE SCALE GENOMIC DNA]</scope>
    <source>
        <strain evidence="9 10">CBS 809.83</strain>
    </source>
</reference>
<accession>A0A507EI59</accession>
<dbReference type="InterPro" id="IPR005339">
    <property type="entry name" value="GINS_Psf1"/>
</dbReference>
<dbReference type="Proteomes" id="UP000318582">
    <property type="component" value="Unassembled WGS sequence"/>
</dbReference>
<comment type="similarity">
    <text evidence="2 6">Belongs to the GINS1/PSF1 family.</text>
</comment>
<dbReference type="STRING" id="109895.A0A507EI59"/>
<dbReference type="CDD" id="cd21696">
    <property type="entry name" value="GINS_B_Psf1"/>
    <property type="match status" value="1"/>
</dbReference>
<evidence type="ECO:0000259" key="7">
    <source>
        <dbReference type="Pfam" id="PF05916"/>
    </source>
</evidence>
<comment type="function">
    <text evidence="6">Required for correct functioning of the GINS complex, a complex that plays an essential role in the initiation of DNA replication, and progression of DNA replication forks. GINS complex seems to bind preferentially to single-stranded DNA.</text>
</comment>
<sequence length="211" mass="23270">MSVYGDDAHKLIRDAKRTAESPVLAPYRGDLVRNVLAEMQHLSSSLREIMAARDRVIATSSSPPTPEIAAEVQGLTVAATMHSLSITRSKRCLLAYARHRVTRLVDTVWDLSGGAATIPVDVRRNLSPQESDFVAGYTALVSEYKGLFLDVDLGAALVPPRDLFVEVRVLKDCGEVQTESGAVRLVKNSQHYLRRTDVEPFITAGYLRHIQ</sequence>
<organism evidence="9 10">
    <name type="scientific">Powellomyces hirtus</name>
    <dbReference type="NCBI Taxonomy" id="109895"/>
    <lineage>
        <taxon>Eukaryota</taxon>
        <taxon>Fungi</taxon>
        <taxon>Fungi incertae sedis</taxon>
        <taxon>Chytridiomycota</taxon>
        <taxon>Chytridiomycota incertae sedis</taxon>
        <taxon>Chytridiomycetes</taxon>
        <taxon>Spizellomycetales</taxon>
        <taxon>Powellomycetaceae</taxon>
        <taxon>Powellomyces</taxon>
    </lineage>
</organism>
<dbReference type="InterPro" id="IPR056783">
    <property type="entry name" value="PSF1_C"/>
</dbReference>
<comment type="subunit">
    <text evidence="6">Component of the GINS complex.</text>
</comment>
<dbReference type="PANTHER" id="PTHR12914:SF2">
    <property type="entry name" value="DNA REPLICATION COMPLEX GINS PROTEIN PSF1"/>
    <property type="match status" value="1"/>
</dbReference>
<evidence type="ECO:0000259" key="8">
    <source>
        <dbReference type="Pfam" id="PF24997"/>
    </source>
</evidence>
<evidence type="ECO:0000256" key="5">
    <source>
        <dbReference type="ARBA" id="ARBA00023242"/>
    </source>
</evidence>
<dbReference type="Gene3D" id="1.20.58.1030">
    <property type="match status" value="1"/>
</dbReference>
<dbReference type="CDD" id="cd11710">
    <property type="entry name" value="GINS_A_psf1"/>
    <property type="match status" value="1"/>
</dbReference>
<comment type="caution">
    <text evidence="9">The sequence shown here is derived from an EMBL/GenBank/DDBJ whole genome shotgun (WGS) entry which is preliminary data.</text>
</comment>
<evidence type="ECO:0000256" key="6">
    <source>
        <dbReference type="RuleBase" id="RU368085"/>
    </source>
</evidence>
<dbReference type="PANTHER" id="PTHR12914">
    <property type="entry name" value="PARTNER OF SLD5"/>
    <property type="match status" value="1"/>
</dbReference>
<gene>
    <name evidence="9" type="ORF">PhCBS80983_g00044</name>
</gene>
<keyword evidence="4 6" id="KW-0235">DNA replication</keyword>
<dbReference type="SUPFAM" id="SSF158573">
    <property type="entry name" value="GINS helical bundle-like"/>
    <property type="match status" value="1"/>
</dbReference>
<dbReference type="InterPro" id="IPR036224">
    <property type="entry name" value="GINS_bundle-like_dom_sf"/>
</dbReference>
<proteinExistence type="inferred from homology"/>
<keyword evidence="10" id="KW-1185">Reference proteome</keyword>
<evidence type="ECO:0000256" key="1">
    <source>
        <dbReference type="ARBA" id="ARBA00004123"/>
    </source>
</evidence>